<dbReference type="PANTHER" id="PTHR46797">
    <property type="entry name" value="HTH-TYPE TRANSCRIPTIONAL REGULATOR"/>
    <property type="match status" value="1"/>
</dbReference>
<dbReference type="SUPFAM" id="SSF47413">
    <property type="entry name" value="lambda repressor-like DNA-binding domains"/>
    <property type="match status" value="1"/>
</dbReference>
<sequence>MMDQKASLGDFVREIRTRNHWTLSQVSAMTGLAISTLSKVENNQMSLTYDRIVQLADGLKVDIVELFGTRATEATPSPLGRRTISRAGEGRSIKTKNYDYLYLCTDISKKSIVPMFGVAHARTMEEFGAFIRHVGEEYTYVVEGELELHTEHYEPVTLKVGDSVYFDATMGHAYVTVSEKPARFVCVCSTSEKELIDAIGSSSIAESAISKLAPPANTDQLARTIRK</sequence>
<dbReference type="GO" id="GO:0003700">
    <property type="term" value="F:DNA-binding transcription factor activity"/>
    <property type="evidence" value="ECO:0007669"/>
    <property type="project" value="TreeGrafter"/>
</dbReference>
<accession>A0A1A5IB14</accession>
<protein>
    <submittedName>
        <fullName evidence="3">Transcriptional regulator</fullName>
    </submittedName>
</protein>
<dbReference type="GeneID" id="66685860"/>
<proteinExistence type="predicted"/>
<dbReference type="InterPro" id="IPR014710">
    <property type="entry name" value="RmlC-like_jellyroll"/>
</dbReference>
<evidence type="ECO:0000256" key="1">
    <source>
        <dbReference type="ARBA" id="ARBA00023125"/>
    </source>
</evidence>
<keyword evidence="1" id="KW-0238">DNA-binding</keyword>
<evidence type="ECO:0000313" key="4">
    <source>
        <dbReference type="Proteomes" id="UP000093748"/>
    </source>
</evidence>
<dbReference type="Gene3D" id="2.60.120.10">
    <property type="entry name" value="Jelly Rolls"/>
    <property type="match status" value="1"/>
</dbReference>
<dbReference type="PANTHER" id="PTHR46797:SF20">
    <property type="entry name" value="BLR4304 PROTEIN"/>
    <property type="match status" value="1"/>
</dbReference>
<dbReference type="CDD" id="cd02209">
    <property type="entry name" value="cupin_XRE_C"/>
    <property type="match status" value="1"/>
</dbReference>
<feature type="domain" description="HTH cro/C1-type" evidence="2">
    <location>
        <begin position="12"/>
        <end position="66"/>
    </location>
</feature>
<evidence type="ECO:0000313" key="3">
    <source>
        <dbReference type="EMBL" id="OBP69503.1"/>
    </source>
</evidence>
<dbReference type="Pfam" id="PF01381">
    <property type="entry name" value="HTH_3"/>
    <property type="match status" value="1"/>
</dbReference>
<dbReference type="OrthoDB" id="9814751at2"/>
<dbReference type="SUPFAM" id="SSF51182">
    <property type="entry name" value="RmlC-like cupins"/>
    <property type="match status" value="1"/>
</dbReference>
<organism evidence="3 4">
    <name type="scientific">Rhizobium loti</name>
    <name type="common">Mesorhizobium loti</name>
    <dbReference type="NCBI Taxonomy" id="381"/>
    <lineage>
        <taxon>Bacteria</taxon>
        <taxon>Pseudomonadati</taxon>
        <taxon>Pseudomonadota</taxon>
        <taxon>Alphaproteobacteria</taxon>
        <taxon>Hyphomicrobiales</taxon>
        <taxon>Phyllobacteriaceae</taxon>
        <taxon>Mesorhizobium</taxon>
    </lineage>
</organism>
<dbReference type="InterPro" id="IPR050807">
    <property type="entry name" value="TransReg_Diox_bact_type"/>
</dbReference>
<dbReference type="InterPro" id="IPR013096">
    <property type="entry name" value="Cupin_2"/>
</dbReference>
<dbReference type="PROSITE" id="PS50943">
    <property type="entry name" value="HTH_CROC1"/>
    <property type="match status" value="1"/>
</dbReference>
<dbReference type="Pfam" id="PF07883">
    <property type="entry name" value="Cupin_2"/>
    <property type="match status" value="1"/>
</dbReference>
<dbReference type="EMBL" id="LZTJ01000034">
    <property type="protein sequence ID" value="OBP69503.1"/>
    <property type="molecule type" value="Genomic_DNA"/>
</dbReference>
<dbReference type="AlphaFoldDB" id="A0A1A5IB14"/>
<dbReference type="GO" id="GO:0005829">
    <property type="term" value="C:cytosol"/>
    <property type="evidence" value="ECO:0007669"/>
    <property type="project" value="TreeGrafter"/>
</dbReference>
<dbReference type="SMART" id="SM00530">
    <property type="entry name" value="HTH_XRE"/>
    <property type="match status" value="1"/>
</dbReference>
<gene>
    <name evidence="3" type="ORF">BAE39_24335</name>
</gene>
<comment type="caution">
    <text evidence="3">The sequence shown here is derived from an EMBL/GenBank/DDBJ whole genome shotgun (WGS) entry which is preliminary data.</text>
</comment>
<dbReference type="InterPro" id="IPR010982">
    <property type="entry name" value="Lambda_DNA-bd_dom_sf"/>
</dbReference>
<dbReference type="GO" id="GO:0003677">
    <property type="term" value="F:DNA binding"/>
    <property type="evidence" value="ECO:0007669"/>
    <property type="project" value="UniProtKB-KW"/>
</dbReference>
<dbReference type="InterPro" id="IPR001387">
    <property type="entry name" value="Cro/C1-type_HTH"/>
</dbReference>
<evidence type="ECO:0000259" key="2">
    <source>
        <dbReference type="PROSITE" id="PS50943"/>
    </source>
</evidence>
<dbReference type="RefSeq" id="WP_032928853.1">
    <property type="nucleotide sequence ID" value="NZ_LZTH01000023.1"/>
</dbReference>
<dbReference type="CDD" id="cd00093">
    <property type="entry name" value="HTH_XRE"/>
    <property type="match status" value="1"/>
</dbReference>
<dbReference type="InterPro" id="IPR011051">
    <property type="entry name" value="RmlC_Cupin_sf"/>
</dbReference>
<dbReference type="Proteomes" id="UP000093748">
    <property type="component" value="Unassembled WGS sequence"/>
</dbReference>
<name>A0A1A5IB14_RHILI</name>
<dbReference type="Gene3D" id="1.10.260.40">
    <property type="entry name" value="lambda repressor-like DNA-binding domains"/>
    <property type="match status" value="1"/>
</dbReference>
<reference evidence="4" key="1">
    <citation type="submission" date="2016-06" db="EMBL/GenBank/DDBJ databases">
        <title>NZP2037 Pacbio-Illumina hybrid assembly.</title>
        <authorList>
            <person name="Ramsay J.P."/>
        </authorList>
    </citation>
    <scope>NUCLEOTIDE SEQUENCE [LARGE SCALE GENOMIC DNA]</scope>
    <source>
        <strain evidence="4">R7ANS::ICEMlSym2042</strain>
    </source>
</reference>